<dbReference type="SUPFAM" id="SSF54495">
    <property type="entry name" value="UBC-like"/>
    <property type="match status" value="1"/>
</dbReference>
<evidence type="ECO:0000256" key="1">
    <source>
        <dbReference type="ARBA" id="ARBA00022771"/>
    </source>
</evidence>
<dbReference type="GO" id="GO:0016567">
    <property type="term" value="P:protein ubiquitination"/>
    <property type="evidence" value="ECO:0007669"/>
    <property type="project" value="TreeGrafter"/>
</dbReference>
<keyword evidence="7" id="KW-1185">Reference proteome</keyword>
<keyword evidence="1 3" id="KW-0479">Metal-binding</keyword>
<dbReference type="GO" id="GO:0033554">
    <property type="term" value="P:cellular response to stress"/>
    <property type="evidence" value="ECO:0007669"/>
    <property type="project" value="UniProtKB-ARBA"/>
</dbReference>
<reference evidence="8" key="2">
    <citation type="submission" date="2025-08" db="UniProtKB">
        <authorList>
            <consortium name="RefSeq"/>
        </authorList>
    </citation>
    <scope>IDENTIFICATION</scope>
    <source>
        <strain evidence="8">14028-0561.14</strain>
        <tissue evidence="8">Whole fly</tissue>
    </source>
</reference>
<feature type="domain" description="RING-type" evidence="5">
    <location>
        <begin position="184"/>
        <end position="248"/>
    </location>
</feature>
<dbReference type="GO" id="GO:0009893">
    <property type="term" value="P:positive regulation of metabolic process"/>
    <property type="evidence" value="ECO:0007669"/>
    <property type="project" value="UniProtKB-ARBA"/>
</dbReference>
<dbReference type="PANTHER" id="PTHR13198:SF4">
    <property type="entry name" value="E3 UBIQUITIN-PROTEIN LIGASE RNF25"/>
    <property type="match status" value="1"/>
</dbReference>
<dbReference type="CDD" id="cd23818">
    <property type="entry name" value="RWD_RNF25"/>
    <property type="match status" value="1"/>
</dbReference>
<evidence type="ECO:0000256" key="4">
    <source>
        <dbReference type="SAM" id="MobiDB-lite"/>
    </source>
</evidence>
<dbReference type="InterPro" id="IPR039133">
    <property type="entry name" value="RNF25"/>
</dbReference>
<dbReference type="FunFam" id="3.10.110.10:FF:000050">
    <property type="entry name" value="eIF-2-alpha kinase GCN2"/>
    <property type="match status" value="1"/>
</dbReference>
<accession>A0A6P4J372</accession>
<dbReference type="SUPFAM" id="SSF57850">
    <property type="entry name" value="RING/U-box"/>
    <property type="match status" value="1"/>
</dbReference>
<dbReference type="Gene3D" id="3.10.110.10">
    <property type="entry name" value="Ubiquitin Conjugating Enzyme"/>
    <property type="match status" value="1"/>
</dbReference>
<feature type="domain" description="RWD" evidence="6">
    <location>
        <begin position="68"/>
        <end position="177"/>
    </location>
</feature>
<gene>
    <name evidence="8" type="primary">LOC108079824</name>
</gene>
<dbReference type="GO" id="GO:0008270">
    <property type="term" value="F:zinc ion binding"/>
    <property type="evidence" value="ECO:0007669"/>
    <property type="project" value="UniProtKB-KW"/>
</dbReference>
<feature type="compositionally biased region" description="Basic residues" evidence="4">
    <location>
        <begin position="373"/>
        <end position="395"/>
    </location>
</feature>
<dbReference type="GO" id="GO:0010468">
    <property type="term" value="P:regulation of gene expression"/>
    <property type="evidence" value="ECO:0007669"/>
    <property type="project" value="UniProtKB-ARBA"/>
</dbReference>
<dbReference type="Pfam" id="PF05773">
    <property type="entry name" value="RWD"/>
    <property type="match status" value="1"/>
</dbReference>
<dbReference type="Gene3D" id="3.30.40.10">
    <property type="entry name" value="Zinc/RING finger domain, C3HC4 (zinc finger)"/>
    <property type="match status" value="1"/>
</dbReference>
<dbReference type="SMART" id="SM00591">
    <property type="entry name" value="RWD"/>
    <property type="match status" value="1"/>
</dbReference>
<dbReference type="InterPro" id="IPR013083">
    <property type="entry name" value="Znf_RING/FYVE/PHD"/>
</dbReference>
<proteinExistence type="predicted"/>
<dbReference type="GO" id="GO:0051246">
    <property type="term" value="P:regulation of protein metabolic process"/>
    <property type="evidence" value="ECO:0007669"/>
    <property type="project" value="UniProtKB-ARBA"/>
</dbReference>
<reference evidence="7" key="1">
    <citation type="submission" date="2025-05" db="UniProtKB">
        <authorList>
            <consortium name="RefSeq"/>
        </authorList>
    </citation>
    <scope>NUCLEOTIDE SEQUENCE [LARGE SCALE GENOMIC DNA]</scope>
    <source>
        <strain evidence="7">14028-0561.14</strain>
    </source>
</reference>
<dbReference type="InterPro" id="IPR001841">
    <property type="entry name" value="Znf_RING"/>
</dbReference>
<dbReference type="PANTHER" id="PTHR13198">
    <property type="entry name" value="RING FINGER PROTEIN 25"/>
    <property type="match status" value="1"/>
</dbReference>
<dbReference type="RefSeq" id="XP_017029809.1">
    <property type="nucleotide sequence ID" value="XM_017174320.3"/>
</dbReference>
<feature type="compositionally biased region" description="Low complexity" evidence="4">
    <location>
        <begin position="403"/>
        <end position="424"/>
    </location>
</feature>
<evidence type="ECO:0000313" key="7">
    <source>
        <dbReference type="Proteomes" id="UP001652661"/>
    </source>
</evidence>
<dbReference type="FunFam" id="3.30.40.10:FF:000215">
    <property type="entry name" value="E3 ubiquitin-protein ligase RNF25"/>
    <property type="match status" value="1"/>
</dbReference>
<dbReference type="OrthoDB" id="432311at2759"/>
<dbReference type="GO" id="GO:0061630">
    <property type="term" value="F:ubiquitin protein ligase activity"/>
    <property type="evidence" value="ECO:0007669"/>
    <property type="project" value="InterPro"/>
</dbReference>
<name>A0A6P4J372_DROKI</name>
<evidence type="ECO:0000313" key="8">
    <source>
        <dbReference type="RefSeq" id="XP_017029809.1"/>
    </source>
</evidence>
<evidence type="ECO:0000256" key="2">
    <source>
        <dbReference type="ARBA" id="ARBA00022833"/>
    </source>
</evidence>
<protein>
    <submittedName>
        <fullName evidence="8">E3 ubiquitin-protein ligase RNF25 isoform X1</fullName>
    </submittedName>
</protein>
<dbReference type="InterPro" id="IPR006575">
    <property type="entry name" value="RWD_dom"/>
</dbReference>
<feature type="compositionally biased region" description="Polar residues" evidence="4">
    <location>
        <begin position="428"/>
        <end position="438"/>
    </location>
</feature>
<evidence type="ECO:0000256" key="3">
    <source>
        <dbReference type="PROSITE-ProRule" id="PRU00175"/>
    </source>
</evidence>
<evidence type="ECO:0000259" key="5">
    <source>
        <dbReference type="PROSITE" id="PS50089"/>
    </source>
</evidence>
<dbReference type="PROSITE" id="PS50089">
    <property type="entry name" value="ZF_RING_2"/>
    <property type="match status" value="1"/>
</dbReference>
<sequence length="438" mass="49037">MTGYRTYRSSGFCIFALENPHLGIFAVTANGRRVCRKILGVSNRYFLQKSPKNSKTELNTGQMDALQDEVESLEAILMEDVCIKRTPSGGVDLIETTVLPLTGEEEEQQYVCVTLQVYPTPGYPDASPTFKLLRPRGLDDARLEAIRSACNAKIKESLGFPVVFDLIEVVRDHLTGSNLPSGQCVVCLYGFAEGDEFTRTECFHYLHSYCLARHLNALRRNYQEEFDKLPNWLQKTADPFQALCPVCREHIGDDSDSLKCAMPPSELTNAPDFKVTEELRQMQQRMSQLYLQQKSRGAIIDVKTDGAAVISIETEEDIRRRRRREEAEAARKLEGPSKEEVAKPTTSTTTTFAPVVQETQRITPEPTNNNYQHHNRRHYRGGRRHHHHHQHGHHRADRDRDQNSGAGAAPASGGGNTSSNTGTGKQAKAQTASSGLAR</sequence>
<keyword evidence="1 3" id="KW-0863">Zinc-finger</keyword>
<dbReference type="PROSITE" id="PS50908">
    <property type="entry name" value="RWD"/>
    <property type="match status" value="1"/>
</dbReference>
<feature type="compositionally biased region" description="Polar residues" evidence="4">
    <location>
        <begin position="357"/>
        <end position="368"/>
    </location>
</feature>
<feature type="region of interest" description="Disordered" evidence="4">
    <location>
        <begin position="320"/>
        <end position="438"/>
    </location>
</feature>
<dbReference type="Proteomes" id="UP001652661">
    <property type="component" value="Chromosome 2L"/>
</dbReference>
<dbReference type="InterPro" id="IPR016135">
    <property type="entry name" value="UBQ-conjugating_enzyme/RWD"/>
</dbReference>
<evidence type="ECO:0000259" key="6">
    <source>
        <dbReference type="PROSITE" id="PS50908"/>
    </source>
</evidence>
<keyword evidence="2" id="KW-0862">Zinc</keyword>
<dbReference type="GO" id="GO:0005634">
    <property type="term" value="C:nucleus"/>
    <property type="evidence" value="ECO:0007669"/>
    <property type="project" value="TreeGrafter"/>
</dbReference>
<dbReference type="CDD" id="cd16470">
    <property type="entry name" value="RING-H2_RNF25"/>
    <property type="match status" value="1"/>
</dbReference>
<dbReference type="SMART" id="SM00184">
    <property type="entry name" value="RING"/>
    <property type="match status" value="1"/>
</dbReference>
<dbReference type="GeneID" id="108079824"/>
<feature type="compositionally biased region" description="Basic and acidic residues" evidence="4">
    <location>
        <begin position="324"/>
        <end position="342"/>
    </location>
</feature>
<dbReference type="AlphaFoldDB" id="A0A6P4J372"/>
<organism evidence="7 8">
    <name type="scientific">Drosophila kikkawai</name>
    <name type="common">Fruit fly</name>
    <dbReference type="NCBI Taxonomy" id="30033"/>
    <lineage>
        <taxon>Eukaryota</taxon>
        <taxon>Metazoa</taxon>
        <taxon>Ecdysozoa</taxon>
        <taxon>Arthropoda</taxon>
        <taxon>Hexapoda</taxon>
        <taxon>Insecta</taxon>
        <taxon>Pterygota</taxon>
        <taxon>Neoptera</taxon>
        <taxon>Endopterygota</taxon>
        <taxon>Diptera</taxon>
        <taxon>Brachycera</taxon>
        <taxon>Muscomorpha</taxon>
        <taxon>Ephydroidea</taxon>
        <taxon>Drosophilidae</taxon>
        <taxon>Drosophila</taxon>
        <taxon>Sophophora</taxon>
    </lineage>
</organism>